<evidence type="ECO:0000313" key="1">
    <source>
        <dbReference type="EMBL" id="GGR23344.1"/>
    </source>
</evidence>
<reference evidence="1" key="2">
    <citation type="submission" date="2020-09" db="EMBL/GenBank/DDBJ databases">
        <authorList>
            <person name="Sun Q."/>
            <person name="Ohkuma M."/>
        </authorList>
    </citation>
    <scope>NUCLEOTIDE SEQUENCE</scope>
    <source>
        <strain evidence="1">JCM 4346</strain>
    </source>
</reference>
<gene>
    <name evidence="1" type="ORF">GCM10010251_44260</name>
</gene>
<accession>A0A918FB92</accession>
<sequence>MQAMTSAELQDLFGLSSSVWEEISSAPGMVEPLDPKYTGDVTKWEGQAFARWLARAHPALAGEVPVLLRPGVAEEFHYLGGRYATADEIGPGREHFAGLWRTEAGVVAITYPRSHTYAPRDVLEFHEQATTLVVVRHDYDLYGPALEAVDRARPDTLYEPRWSEAAAHIGAQVPWWPSELRRPDHMTSWRPGDSPVPVEVVTQPSWEPLYELARNEPKDSPVRGACFTIGHEMRARAADWAEHEVAELLEPAGRFRGTVSARAEAERAAIVLPGVPDTDDRGRSEVVSSDVVARGLAELCGRTDHRALECLEEISMWSEADLPFGGTFSLTRSRVSRTGAEWINRLRPVEPTAFHNLFIGDGDTPVGTFVDPVTGSPVVAFKGRFVFGASREISYLGRAPKRLPAGSVLKEVILEEPIWVRTTDGVLYPAPSMDAPGLSWGYSGSGPGTLAQCVGRLLDDGAAHAVTYGSRLDAEPGLEALFSVKHKRGTRFPRRALERARASSS</sequence>
<dbReference type="EMBL" id="BMSX01000010">
    <property type="protein sequence ID" value="GGR23344.1"/>
    <property type="molecule type" value="Genomic_DNA"/>
</dbReference>
<protein>
    <submittedName>
        <fullName evidence="1">Uncharacterized protein</fullName>
    </submittedName>
</protein>
<organism evidence="1 2">
    <name type="scientific">Streptomyces aurantiogriseus</name>
    <dbReference type="NCBI Taxonomy" id="66870"/>
    <lineage>
        <taxon>Bacteria</taxon>
        <taxon>Bacillati</taxon>
        <taxon>Actinomycetota</taxon>
        <taxon>Actinomycetes</taxon>
        <taxon>Kitasatosporales</taxon>
        <taxon>Streptomycetaceae</taxon>
        <taxon>Streptomyces</taxon>
    </lineage>
</organism>
<dbReference type="AlphaFoldDB" id="A0A918FB92"/>
<reference evidence="1" key="1">
    <citation type="journal article" date="2014" name="Int. J. Syst. Evol. Microbiol.">
        <title>Complete genome sequence of Corynebacterium casei LMG S-19264T (=DSM 44701T), isolated from a smear-ripened cheese.</title>
        <authorList>
            <consortium name="US DOE Joint Genome Institute (JGI-PGF)"/>
            <person name="Walter F."/>
            <person name="Albersmeier A."/>
            <person name="Kalinowski J."/>
            <person name="Ruckert C."/>
        </authorList>
    </citation>
    <scope>NUCLEOTIDE SEQUENCE</scope>
    <source>
        <strain evidence="1">JCM 4346</strain>
    </source>
</reference>
<dbReference type="Proteomes" id="UP000658320">
    <property type="component" value="Unassembled WGS sequence"/>
</dbReference>
<evidence type="ECO:0000313" key="2">
    <source>
        <dbReference type="Proteomes" id="UP000658320"/>
    </source>
</evidence>
<comment type="caution">
    <text evidence="1">The sequence shown here is derived from an EMBL/GenBank/DDBJ whole genome shotgun (WGS) entry which is preliminary data.</text>
</comment>
<keyword evidence="2" id="KW-1185">Reference proteome</keyword>
<name>A0A918FB92_9ACTN</name>
<proteinExistence type="predicted"/>